<dbReference type="RefSeq" id="WP_111956691.1">
    <property type="nucleotide sequence ID" value="NZ_CP036313.1"/>
</dbReference>
<reference evidence="2 5" key="2">
    <citation type="submission" date="2019-02" db="EMBL/GenBank/DDBJ databases">
        <title>Complete genome sequence of Desulfobacter hydrogenophilus AcRS1.</title>
        <authorList>
            <person name="Marietou A."/>
            <person name="Lund M.B."/>
            <person name="Marshall I.P.G."/>
            <person name="Schreiber L."/>
            <person name="Jorgensen B."/>
        </authorList>
    </citation>
    <scope>NUCLEOTIDE SEQUENCE [LARGE SCALE GENOMIC DNA]</scope>
    <source>
        <strain evidence="2 5">AcRS1</strain>
    </source>
</reference>
<evidence type="ECO:0000313" key="2">
    <source>
        <dbReference type="EMBL" id="QBH13658.1"/>
    </source>
</evidence>
<evidence type="ECO:0000313" key="5">
    <source>
        <dbReference type="Proteomes" id="UP000293902"/>
    </source>
</evidence>
<dbReference type="EMBL" id="CP036313">
    <property type="protein sequence ID" value="QBH13658.1"/>
    <property type="molecule type" value="Genomic_DNA"/>
</dbReference>
<organism evidence="3 4">
    <name type="scientific">Desulfobacter hydrogenophilus</name>
    <dbReference type="NCBI Taxonomy" id="2291"/>
    <lineage>
        <taxon>Bacteria</taxon>
        <taxon>Pseudomonadati</taxon>
        <taxon>Thermodesulfobacteriota</taxon>
        <taxon>Desulfobacteria</taxon>
        <taxon>Desulfobacterales</taxon>
        <taxon>Desulfobacteraceae</taxon>
        <taxon>Desulfobacter</taxon>
    </lineage>
</organism>
<name>A0A328FFM3_9BACT</name>
<evidence type="ECO:0000256" key="1">
    <source>
        <dbReference type="SAM" id="Phobius"/>
    </source>
</evidence>
<reference evidence="3 4" key="1">
    <citation type="submission" date="2018-06" db="EMBL/GenBank/DDBJ databases">
        <title>Complete Genome Sequence of Desulfobacter hydrogenophilus (DSM3380).</title>
        <authorList>
            <person name="Marietou A."/>
            <person name="Schreiber L."/>
            <person name="Marshall I."/>
            <person name="Jorgensen B."/>
        </authorList>
    </citation>
    <scope>NUCLEOTIDE SEQUENCE [LARGE SCALE GENOMIC DNA]</scope>
    <source>
        <strain evidence="3 4">DSM 3380</strain>
    </source>
</reference>
<dbReference type="EMBL" id="QLNI01000021">
    <property type="protein sequence ID" value="RAM01843.1"/>
    <property type="molecule type" value="Genomic_DNA"/>
</dbReference>
<protein>
    <submittedName>
        <fullName evidence="3">Uncharacterized protein</fullName>
    </submittedName>
</protein>
<sequence>MKRFFFFFIITGMIILNIFLLLYGYYLLSFLLQSSFVGVLFFIYKATSNRHIKNMVLVYLKKHNGATKGELVAHIKKETGEKANVNLSPIVDEIIENLKIKDLVFIEKGIGSNIGYCIIPKGNGPDPT</sequence>
<keyword evidence="1" id="KW-0472">Membrane</keyword>
<dbReference type="Proteomes" id="UP000248798">
    <property type="component" value="Unassembled WGS sequence"/>
</dbReference>
<gene>
    <name evidence="3" type="ORF">DO021_11255</name>
    <name evidence="2" type="ORF">EYB58_12435</name>
</gene>
<feature type="transmembrane region" description="Helical" evidence="1">
    <location>
        <begin position="5"/>
        <end position="24"/>
    </location>
</feature>
<dbReference type="AlphaFoldDB" id="A0A328FFM3"/>
<keyword evidence="1" id="KW-0812">Transmembrane</keyword>
<dbReference type="Proteomes" id="UP000293902">
    <property type="component" value="Chromosome"/>
</dbReference>
<evidence type="ECO:0000313" key="3">
    <source>
        <dbReference type="EMBL" id="RAM01843.1"/>
    </source>
</evidence>
<dbReference type="OrthoDB" id="9925463at2"/>
<proteinExistence type="predicted"/>
<accession>A0A328FFM3</accession>
<keyword evidence="1" id="KW-1133">Transmembrane helix</keyword>
<evidence type="ECO:0000313" key="4">
    <source>
        <dbReference type="Proteomes" id="UP000248798"/>
    </source>
</evidence>
<keyword evidence="5" id="KW-1185">Reference proteome</keyword>